<keyword evidence="2" id="KW-1185">Reference proteome</keyword>
<dbReference type="AlphaFoldDB" id="A0A838BVI7"/>
<proteinExistence type="predicted"/>
<dbReference type="Proteomes" id="UP000572984">
    <property type="component" value="Unassembled WGS sequence"/>
</dbReference>
<name>A0A838BVI7_9HYPH</name>
<evidence type="ECO:0000313" key="2">
    <source>
        <dbReference type="Proteomes" id="UP000572984"/>
    </source>
</evidence>
<accession>A0A838BVI7</accession>
<comment type="caution">
    <text evidence="1">The sequence shown here is derived from an EMBL/GenBank/DDBJ whole genome shotgun (WGS) entry which is preliminary data.</text>
</comment>
<sequence length="82" mass="8878">MAYKLSRLAPGSYDVLLHGVIIASLVQSGRTDDATWTAELLLDLPPGERPAPFTEPEHTFGSLEEAQRWLGDAEIRGAGEDA</sequence>
<dbReference type="RefSeq" id="WP_181054644.1">
    <property type="nucleotide sequence ID" value="NZ_JACDXJ010000002.1"/>
</dbReference>
<evidence type="ECO:0000313" key="1">
    <source>
        <dbReference type="EMBL" id="MBA1159069.1"/>
    </source>
</evidence>
<dbReference type="EMBL" id="JACDXJ010000002">
    <property type="protein sequence ID" value="MBA1159069.1"/>
    <property type="molecule type" value="Genomic_DNA"/>
</dbReference>
<gene>
    <name evidence="1" type="ORF">H0S73_23540</name>
</gene>
<organism evidence="1 2">
    <name type="scientific">Microvirga mediterraneensis</name>
    <dbReference type="NCBI Taxonomy" id="2754695"/>
    <lineage>
        <taxon>Bacteria</taxon>
        <taxon>Pseudomonadati</taxon>
        <taxon>Pseudomonadota</taxon>
        <taxon>Alphaproteobacteria</taxon>
        <taxon>Hyphomicrobiales</taxon>
        <taxon>Methylobacteriaceae</taxon>
        <taxon>Microvirga</taxon>
    </lineage>
</organism>
<protein>
    <submittedName>
        <fullName evidence="1">Uncharacterized protein</fullName>
    </submittedName>
</protein>
<reference evidence="1 2" key="1">
    <citation type="submission" date="2020-07" db="EMBL/GenBank/DDBJ databases">
        <title>Draft genome and description of Microvirga mediterraneensis Marseille-Q2068 sp. nov.</title>
        <authorList>
            <person name="Boxberger M."/>
        </authorList>
    </citation>
    <scope>NUCLEOTIDE SEQUENCE [LARGE SCALE GENOMIC DNA]</scope>
    <source>
        <strain evidence="1 2">Marseille-Q2068</strain>
    </source>
</reference>